<dbReference type="NCBIfam" id="NF037995">
    <property type="entry name" value="TRAP_S1"/>
    <property type="match status" value="1"/>
</dbReference>
<dbReference type="SMART" id="SM00267">
    <property type="entry name" value="GGDEF"/>
    <property type="match status" value="1"/>
</dbReference>
<dbReference type="InterPro" id="IPR050469">
    <property type="entry name" value="Diguanylate_Cyclase"/>
</dbReference>
<sequence>MDYLSSLFQKAAMAVLWLCAAGVVQAQVPVLRISAENTVDHVQTKAIARFAAQLEQASNGRLKVRFYHGAKLFRDRDVIAALTTGKVDMAVPGMWQLDRYVPDAGLYMLPLFYGRPPEVHYRVRDGAIGREINRRIENNLNVVVPGRWLDLGYAHLYFTEQRISEHKQLTGLINRGRTEQMLAEEIHRYHRYGTSFGLIMLDVDHFKQVNDTCGHEVGDQVLCRLAKLMQEHTRLSDCPGRWGGEEFLILCPNTDLKGVQQLAEALRERIANEDFPVIGQRTCSFGVTVIGPGDNAKALLVRADEALYRAKSGGRNRVEVS</sequence>
<dbReference type="Proteomes" id="UP001610706">
    <property type="component" value="Unassembled WGS sequence"/>
</dbReference>
<keyword evidence="3" id="KW-0732">Signal</keyword>
<accession>A0ABW7P007</accession>
<dbReference type="InterPro" id="IPR038404">
    <property type="entry name" value="TRAP_DctP_sf"/>
</dbReference>
<dbReference type="RefSeq" id="WP_395545037.1">
    <property type="nucleotide sequence ID" value="NZ_CP166302.1"/>
</dbReference>
<evidence type="ECO:0000313" key="5">
    <source>
        <dbReference type="EMBL" id="MFH7564639.1"/>
    </source>
</evidence>
<dbReference type="NCBIfam" id="TIGR00254">
    <property type="entry name" value="GGDEF"/>
    <property type="match status" value="1"/>
</dbReference>
<organism evidence="5 6">
    <name type="scientific">Oceanimonas smirnovii</name>
    <dbReference type="NCBI Taxonomy" id="264574"/>
    <lineage>
        <taxon>Bacteria</taxon>
        <taxon>Pseudomonadati</taxon>
        <taxon>Pseudomonadota</taxon>
        <taxon>Gammaproteobacteria</taxon>
        <taxon>Aeromonadales</taxon>
        <taxon>Aeromonadaceae</taxon>
        <taxon>Oceanimonas</taxon>
    </lineage>
</organism>
<gene>
    <name evidence="5" type="ORF">AB9R89_04790</name>
</gene>
<comment type="catalytic activity">
    <reaction evidence="2">
        <text>2 GTP = 3',3'-c-di-GMP + 2 diphosphate</text>
        <dbReference type="Rhea" id="RHEA:24898"/>
        <dbReference type="ChEBI" id="CHEBI:33019"/>
        <dbReference type="ChEBI" id="CHEBI:37565"/>
        <dbReference type="ChEBI" id="CHEBI:58805"/>
        <dbReference type="EC" id="2.7.7.65"/>
    </reaction>
</comment>
<evidence type="ECO:0000256" key="3">
    <source>
        <dbReference type="SAM" id="SignalP"/>
    </source>
</evidence>
<dbReference type="PROSITE" id="PS50887">
    <property type="entry name" value="GGDEF"/>
    <property type="match status" value="1"/>
</dbReference>
<dbReference type="PANTHER" id="PTHR45138">
    <property type="entry name" value="REGULATORY COMPONENTS OF SENSORY TRANSDUCTION SYSTEM"/>
    <property type="match status" value="1"/>
</dbReference>
<evidence type="ECO:0000256" key="2">
    <source>
        <dbReference type="ARBA" id="ARBA00034247"/>
    </source>
</evidence>
<dbReference type="InterPro" id="IPR043128">
    <property type="entry name" value="Rev_trsase/Diguanyl_cyclase"/>
</dbReference>
<dbReference type="EMBL" id="JBGFTR010000005">
    <property type="protein sequence ID" value="MFH7564639.1"/>
    <property type="molecule type" value="Genomic_DNA"/>
</dbReference>
<dbReference type="CDD" id="cd01949">
    <property type="entry name" value="GGDEF"/>
    <property type="match status" value="1"/>
</dbReference>
<evidence type="ECO:0000313" key="6">
    <source>
        <dbReference type="Proteomes" id="UP001610706"/>
    </source>
</evidence>
<dbReference type="Gene3D" id="3.40.190.170">
    <property type="entry name" value="Bacterial extracellular solute-binding protein, family 7"/>
    <property type="match status" value="1"/>
</dbReference>
<dbReference type="EC" id="2.7.7.65" evidence="1"/>
<evidence type="ECO:0000259" key="4">
    <source>
        <dbReference type="PROSITE" id="PS50887"/>
    </source>
</evidence>
<feature type="chain" id="PRO_5045262724" description="diguanylate cyclase" evidence="3">
    <location>
        <begin position="27"/>
        <end position="321"/>
    </location>
</feature>
<dbReference type="PANTHER" id="PTHR45138:SF9">
    <property type="entry name" value="DIGUANYLATE CYCLASE DGCM-RELATED"/>
    <property type="match status" value="1"/>
</dbReference>
<dbReference type="InterPro" id="IPR029787">
    <property type="entry name" value="Nucleotide_cyclase"/>
</dbReference>
<keyword evidence="6" id="KW-1185">Reference proteome</keyword>
<dbReference type="Gene3D" id="3.30.70.270">
    <property type="match status" value="1"/>
</dbReference>
<comment type="caution">
    <text evidence="5">The sequence shown here is derived from an EMBL/GenBank/DDBJ whole genome shotgun (WGS) entry which is preliminary data.</text>
</comment>
<name>A0ABW7P007_9GAMM</name>
<reference evidence="5 6" key="1">
    <citation type="submission" date="2024-08" db="EMBL/GenBank/DDBJ databases">
        <title>Oceanimonas smirnovii Genome sequencing and assembly.</title>
        <authorList>
            <person name="Tang B."/>
        </authorList>
    </citation>
    <scope>NUCLEOTIDE SEQUENCE [LARGE SCALE GENOMIC DNA]</scope>
    <source>
        <strain evidence="5 6">OS2020-119</strain>
    </source>
</reference>
<proteinExistence type="predicted"/>
<evidence type="ECO:0000256" key="1">
    <source>
        <dbReference type="ARBA" id="ARBA00012528"/>
    </source>
</evidence>
<dbReference type="SUPFAM" id="SSF55073">
    <property type="entry name" value="Nucleotide cyclase"/>
    <property type="match status" value="1"/>
</dbReference>
<protein>
    <recommendedName>
        <fullName evidence="1">diguanylate cyclase</fullName>
        <ecNumber evidence="1">2.7.7.65</ecNumber>
    </recommendedName>
</protein>
<dbReference type="InterPro" id="IPR000160">
    <property type="entry name" value="GGDEF_dom"/>
</dbReference>
<feature type="signal peptide" evidence="3">
    <location>
        <begin position="1"/>
        <end position="26"/>
    </location>
</feature>
<dbReference type="Pfam" id="PF00990">
    <property type="entry name" value="GGDEF"/>
    <property type="match status" value="1"/>
</dbReference>
<feature type="domain" description="GGDEF" evidence="4">
    <location>
        <begin position="194"/>
        <end position="321"/>
    </location>
</feature>